<gene>
    <name evidence="2" type="ORF">AMPC_07700</name>
</gene>
<protein>
    <recommendedName>
        <fullName evidence="4">Lipoprotein</fullName>
    </recommendedName>
</protein>
<keyword evidence="3" id="KW-1185">Reference proteome</keyword>
<dbReference type="RefSeq" id="WP_248344491.1">
    <property type="nucleotide sequence ID" value="NZ_AP025592.1"/>
</dbReference>
<organism evidence="2 3">
    <name type="scientific">Anaeromyxobacter paludicola</name>
    <dbReference type="NCBI Taxonomy" id="2918171"/>
    <lineage>
        <taxon>Bacteria</taxon>
        <taxon>Pseudomonadati</taxon>
        <taxon>Myxococcota</taxon>
        <taxon>Myxococcia</taxon>
        <taxon>Myxococcales</taxon>
        <taxon>Cystobacterineae</taxon>
        <taxon>Anaeromyxobacteraceae</taxon>
        <taxon>Anaeromyxobacter</taxon>
    </lineage>
</organism>
<dbReference type="PROSITE" id="PS51257">
    <property type="entry name" value="PROKAR_LIPOPROTEIN"/>
    <property type="match status" value="1"/>
</dbReference>
<name>A0ABN6N6V6_9BACT</name>
<dbReference type="EMBL" id="AP025592">
    <property type="protein sequence ID" value="BDG07657.1"/>
    <property type="molecule type" value="Genomic_DNA"/>
</dbReference>
<feature type="signal peptide" evidence="1">
    <location>
        <begin position="1"/>
        <end position="22"/>
    </location>
</feature>
<keyword evidence="1" id="KW-0732">Signal</keyword>
<feature type="chain" id="PRO_5046334507" description="Lipoprotein" evidence="1">
    <location>
        <begin position="23"/>
        <end position="194"/>
    </location>
</feature>
<sequence length="194" mass="20233">MTGPARVALAAALTGLAAATLAGCPLPQPLAEVSRVDGGTITPPRVLAETALPADTQIRVRKDCPSSPRFTVQASVVDENVVEQVEARWFLDYDAGSSAGAALLRPSDVLAPPDPNETSTLTVRALPPLTVVLPPYDAASPAHVLEVVVSNGFYQSGQEPPGVPPNRSAQPGYEAQVFRWVFGYVDAGGTCAYP</sequence>
<evidence type="ECO:0008006" key="4">
    <source>
        <dbReference type="Google" id="ProtNLM"/>
    </source>
</evidence>
<proteinExistence type="predicted"/>
<evidence type="ECO:0000313" key="2">
    <source>
        <dbReference type="EMBL" id="BDG07657.1"/>
    </source>
</evidence>
<accession>A0ABN6N6V6</accession>
<evidence type="ECO:0000256" key="1">
    <source>
        <dbReference type="SAM" id="SignalP"/>
    </source>
</evidence>
<reference evidence="3" key="1">
    <citation type="journal article" date="2022" name="Int. J. Syst. Evol. Microbiol.">
        <title>Anaeromyxobacter oryzae sp. nov., Anaeromyxobacter diazotrophicus sp. nov. and Anaeromyxobacter paludicola sp. nov., isolated from paddy soils.</title>
        <authorList>
            <person name="Itoh H."/>
            <person name="Xu Z."/>
            <person name="Mise K."/>
            <person name="Masuda Y."/>
            <person name="Ushijima N."/>
            <person name="Hayakawa C."/>
            <person name="Shiratori Y."/>
            <person name="Senoo K."/>
        </authorList>
    </citation>
    <scope>NUCLEOTIDE SEQUENCE [LARGE SCALE GENOMIC DNA]</scope>
    <source>
        <strain evidence="3">Red630</strain>
    </source>
</reference>
<evidence type="ECO:0000313" key="3">
    <source>
        <dbReference type="Proteomes" id="UP001162734"/>
    </source>
</evidence>
<dbReference type="Proteomes" id="UP001162734">
    <property type="component" value="Chromosome"/>
</dbReference>